<protein>
    <submittedName>
        <fullName evidence="6">LacI family DNA-binding transcriptional regulator</fullName>
    </submittedName>
</protein>
<reference evidence="6 7" key="1">
    <citation type="submission" date="2021-03" db="EMBL/GenBank/DDBJ databases">
        <title>Human Oral Microbial Genomes.</title>
        <authorList>
            <person name="Johnston C.D."/>
            <person name="Chen T."/>
            <person name="Dewhirst F.E."/>
        </authorList>
    </citation>
    <scope>NUCLEOTIDE SEQUENCE [LARGE SCALE GENOMIC DNA]</scope>
    <source>
        <strain evidence="6 7">DSMZ 100122</strain>
    </source>
</reference>
<dbReference type="InterPro" id="IPR001387">
    <property type="entry name" value="Cro/C1-type_HTH"/>
</dbReference>
<dbReference type="SMART" id="SM00354">
    <property type="entry name" value="HTH_LACI"/>
    <property type="match status" value="1"/>
</dbReference>
<evidence type="ECO:0000313" key="6">
    <source>
        <dbReference type="EMBL" id="QUC07063.1"/>
    </source>
</evidence>
<evidence type="ECO:0000259" key="5">
    <source>
        <dbReference type="PROSITE" id="PS50943"/>
    </source>
</evidence>
<feature type="domain" description="HTH lacI-type" evidence="4">
    <location>
        <begin position="8"/>
        <end position="62"/>
    </location>
</feature>
<dbReference type="SUPFAM" id="SSF53822">
    <property type="entry name" value="Periplasmic binding protein-like I"/>
    <property type="match status" value="1"/>
</dbReference>
<dbReference type="CDD" id="cd06267">
    <property type="entry name" value="PBP1_LacI_sugar_binding-like"/>
    <property type="match status" value="1"/>
</dbReference>
<dbReference type="Proteomes" id="UP000678513">
    <property type="component" value="Chromosome"/>
</dbReference>
<dbReference type="Pfam" id="PF13377">
    <property type="entry name" value="Peripla_BP_3"/>
    <property type="match status" value="1"/>
</dbReference>
<evidence type="ECO:0000256" key="3">
    <source>
        <dbReference type="ARBA" id="ARBA00023163"/>
    </source>
</evidence>
<proteinExistence type="predicted"/>
<dbReference type="GO" id="GO:0003677">
    <property type="term" value="F:DNA binding"/>
    <property type="evidence" value="ECO:0007669"/>
    <property type="project" value="UniProtKB-KW"/>
</dbReference>
<evidence type="ECO:0000259" key="4">
    <source>
        <dbReference type="PROSITE" id="PS50932"/>
    </source>
</evidence>
<dbReference type="CDD" id="cd01392">
    <property type="entry name" value="HTH_LacI"/>
    <property type="match status" value="1"/>
</dbReference>
<dbReference type="PROSITE" id="PS50943">
    <property type="entry name" value="HTH_CROC1"/>
    <property type="match status" value="1"/>
</dbReference>
<dbReference type="Gene3D" id="3.40.50.2300">
    <property type="match status" value="2"/>
</dbReference>
<dbReference type="PROSITE" id="PS50932">
    <property type="entry name" value="HTH_LACI_2"/>
    <property type="match status" value="1"/>
</dbReference>
<dbReference type="InterPro" id="IPR046335">
    <property type="entry name" value="LacI/GalR-like_sensor"/>
</dbReference>
<dbReference type="PANTHER" id="PTHR30146">
    <property type="entry name" value="LACI-RELATED TRANSCRIPTIONAL REPRESSOR"/>
    <property type="match status" value="1"/>
</dbReference>
<dbReference type="Pfam" id="PF00356">
    <property type="entry name" value="LacI"/>
    <property type="match status" value="1"/>
</dbReference>
<gene>
    <name evidence="6" type="ORF">J5A65_08840</name>
</gene>
<dbReference type="InterPro" id="IPR010982">
    <property type="entry name" value="Lambda_DNA-bd_dom_sf"/>
</dbReference>
<dbReference type="EMBL" id="CP072384">
    <property type="protein sequence ID" value="QUC07063.1"/>
    <property type="molecule type" value="Genomic_DNA"/>
</dbReference>
<dbReference type="RefSeq" id="WP_212321225.1">
    <property type="nucleotide sequence ID" value="NZ_AP024463.1"/>
</dbReference>
<dbReference type="PROSITE" id="PS00356">
    <property type="entry name" value="HTH_LACI_1"/>
    <property type="match status" value="1"/>
</dbReference>
<keyword evidence="7" id="KW-1185">Reference proteome</keyword>
<dbReference type="Gene3D" id="1.10.260.40">
    <property type="entry name" value="lambda repressor-like DNA-binding domains"/>
    <property type="match status" value="1"/>
</dbReference>
<evidence type="ECO:0000256" key="2">
    <source>
        <dbReference type="ARBA" id="ARBA00023125"/>
    </source>
</evidence>
<organism evidence="6 7">
    <name type="scientific">Arachnia rubra</name>
    <dbReference type="NCBI Taxonomy" id="1547448"/>
    <lineage>
        <taxon>Bacteria</taxon>
        <taxon>Bacillati</taxon>
        <taxon>Actinomycetota</taxon>
        <taxon>Actinomycetes</taxon>
        <taxon>Propionibacteriales</taxon>
        <taxon>Propionibacteriaceae</taxon>
        <taxon>Arachnia</taxon>
    </lineage>
</organism>
<evidence type="ECO:0000313" key="7">
    <source>
        <dbReference type="Proteomes" id="UP000678513"/>
    </source>
</evidence>
<sequence>MVARRSAPTLDDVARVAGVSRATVSRAVRGGHLVSGDTRQAIAEAIKQLGYVPNQVARSLAMRRSNTIAVVVSEPHARVFRDPFFATSVAGVAERLEPTDWQMALYLAYGGYRQKLEQFLRGGTVDAVLVVSHHDDDLLATLLEEVAIPCAFLGRPARGERMDRGYSVAERFVDLDNVVGGRIAGQHLVGQGCRRIATITGPMDVASARERLDGFQQALAEAGLEPVGVYHGNFEPESAQVQTLELLRDENDFDGLFVASDHMAAAAMAVLTAHGKTIPGQVRVIGFDDAEIAKGTVPALSTITNPWRELAIAATEMVLAELDGDPHGGPVILQPRLVARQSTE</sequence>
<name>A0ABX7Y2Q3_9ACTN</name>
<evidence type="ECO:0000256" key="1">
    <source>
        <dbReference type="ARBA" id="ARBA00023015"/>
    </source>
</evidence>
<dbReference type="PANTHER" id="PTHR30146:SF109">
    <property type="entry name" value="HTH-TYPE TRANSCRIPTIONAL REGULATOR GALS"/>
    <property type="match status" value="1"/>
</dbReference>
<keyword evidence="3" id="KW-0804">Transcription</keyword>
<dbReference type="SUPFAM" id="SSF47413">
    <property type="entry name" value="lambda repressor-like DNA-binding domains"/>
    <property type="match status" value="1"/>
</dbReference>
<feature type="domain" description="HTH cro/C1-type" evidence="5">
    <location>
        <begin position="9"/>
        <end position="52"/>
    </location>
</feature>
<dbReference type="InterPro" id="IPR028082">
    <property type="entry name" value="Peripla_BP_I"/>
</dbReference>
<keyword evidence="2 6" id="KW-0238">DNA-binding</keyword>
<keyword evidence="1" id="KW-0805">Transcription regulation</keyword>
<accession>A0ABX7Y2Q3</accession>
<dbReference type="InterPro" id="IPR000843">
    <property type="entry name" value="HTH_LacI"/>
</dbReference>